<evidence type="ECO:0000313" key="1">
    <source>
        <dbReference type="EMBL" id="CAG8784984.1"/>
    </source>
</evidence>
<accession>A0ACA9RBG9</accession>
<feature type="non-terminal residue" evidence="1">
    <location>
        <position position="1"/>
    </location>
</feature>
<name>A0ACA9RBG9_9GLOM</name>
<keyword evidence="2" id="KW-1185">Reference proteome</keyword>
<proteinExistence type="predicted"/>
<evidence type="ECO:0000313" key="2">
    <source>
        <dbReference type="Proteomes" id="UP000789366"/>
    </source>
</evidence>
<organism evidence="1 2">
    <name type="scientific">Cetraspora pellucida</name>
    <dbReference type="NCBI Taxonomy" id="1433469"/>
    <lineage>
        <taxon>Eukaryota</taxon>
        <taxon>Fungi</taxon>
        <taxon>Fungi incertae sedis</taxon>
        <taxon>Mucoromycota</taxon>
        <taxon>Glomeromycotina</taxon>
        <taxon>Glomeromycetes</taxon>
        <taxon>Diversisporales</taxon>
        <taxon>Gigasporaceae</taxon>
        <taxon>Cetraspora</taxon>
    </lineage>
</organism>
<feature type="non-terminal residue" evidence="1">
    <location>
        <position position="197"/>
    </location>
</feature>
<dbReference type="EMBL" id="CAJVPW010063677">
    <property type="protein sequence ID" value="CAG8784984.1"/>
    <property type="molecule type" value="Genomic_DNA"/>
</dbReference>
<gene>
    <name evidence="1" type="ORF">SPELUC_LOCUS16708</name>
</gene>
<dbReference type="Proteomes" id="UP000789366">
    <property type="component" value="Unassembled WGS sequence"/>
</dbReference>
<sequence>RLFTSPREPPKQLSDKASGKLVSDPVEKINTPAKEQKEQNETPEDWKQKFIDLCSKSTQREEIINNLQEDNSKSRDLINELSAELASTRRQLGELQGQRRKQQEQQSSEASRELANVRKELADLKVEFSKTDMELKEKIQENQNMKKEMEANKNTIKTLKNKINSLQDENTAYKLQGRTTLAGKTIKRTESMDEQIR</sequence>
<reference evidence="1" key="1">
    <citation type="submission" date="2021-06" db="EMBL/GenBank/DDBJ databases">
        <authorList>
            <person name="Kallberg Y."/>
            <person name="Tangrot J."/>
            <person name="Rosling A."/>
        </authorList>
    </citation>
    <scope>NUCLEOTIDE SEQUENCE</scope>
    <source>
        <strain evidence="1">28 12/20/2015</strain>
    </source>
</reference>
<protein>
    <submittedName>
        <fullName evidence="1">5981_t:CDS:1</fullName>
    </submittedName>
</protein>
<comment type="caution">
    <text evidence="1">The sequence shown here is derived from an EMBL/GenBank/DDBJ whole genome shotgun (WGS) entry which is preliminary data.</text>
</comment>